<dbReference type="Proteomes" id="UP000192674">
    <property type="component" value="Unassembled WGS sequence"/>
</dbReference>
<protein>
    <submittedName>
        <fullName evidence="2">Uncharacterized protein</fullName>
    </submittedName>
</protein>
<feature type="compositionally biased region" description="Basic residues" evidence="1">
    <location>
        <begin position="35"/>
        <end position="52"/>
    </location>
</feature>
<keyword evidence="3" id="KW-1185">Reference proteome</keyword>
<evidence type="ECO:0000313" key="2">
    <source>
        <dbReference type="EMBL" id="SMD24687.1"/>
    </source>
</evidence>
<reference evidence="2 3" key="1">
    <citation type="submission" date="2017-04" db="EMBL/GenBank/DDBJ databases">
        <authorList>
            <person name="Afonso C.L."/>
            <person name="Miller P.J."/>
            <person name="Scott M.A."/>
            <person name="Spackman E."/>
            <person name="Goraichik I."/>
            <person name="Dimitrov K.M."/>
            <person name="Suarez D.L."/>
            <person name="Swayne D.E."/>
        </authorList>
    </citation>
    <scope>NUCLEOTIDE SEQUENCE [LARGE SCALE GENOMIC DNA]</scope>
    <source>
        <strain evidence="2 3">DSM 43828</strain>
    </source>
</reference>
<evidence type="ECO:0000313" key="3">
    <source>
        <dbReference type="Proteomes" id="UP000192674"/>
    </source>
</evidence>
<dbReference type="AlphaFoldDB" id="A0A1Y5Y608"/>
<accession>A0A1Y5Y608</accession>
<evidence type="ECO:0000256" key="1">
    <source>
        <dbReference type="SAM" id="MobiDB-lite"/>
    </source>
</evidence>
<feature type="region of interest" description="Disordered" evidence="1">
    <location>
        <begin position="35"/>
        <end position="96"/>
    </location>
</feature>
<feature type="compositionally biased region" description="Basic and acidic residues" evidence="1">
    <location>
        <begin position="73"/>
        <end position="96"/>
    </location>
</feature>
<organism evidence="2 3">
    <name type="scientific">Kibdelosporangium aridum</name>
    <dbReference type="NCBI Taxonomy" id="2030"/>
    <lineage>
        <taxon>Bacteria</taxon>
        <taxon>Bacillati</taxon>
        <taxon>Actinomycetota</taxon>
        <taxon>Actinomycetes</taxon>
        <taxon>Pseudonocardiales</taxon>
        <taxon>Pseudonocardiaceae</taxon>
        <taxon>Kibdelosporangium</taxon>
    </lineage>
</organism>
<gene>
    <name evidence="2" type="ORF">SAMN05661093_08717</name>
</gene>
<sequence>MWTGSVSTPCPATSVDSMCTLWPETSRILPLPRRSWQRPVRRSGKRRRHHGRFPAARRGGRRHMGPGVRGQPHRTDATHQGDPARHDRGGWRRDHERRLRGSPACLPIGRCLHRVEACDCRIHKASRSSTAHKAFARTWIAFLDPFGSALDHARLCFGALRSRPGRAPTEVLLHSVSARSLGSVEYRVPRTPRPAGDSPVIDNLISRNAEA</sequence>
<name>A0A1Y5Y608_KIBAR</name>
<dbReference type="EMBL" id="FWXV01000010">
    <property type="protein sequence ID" value="SMD24687.1"/>
    <property type="molecule type" value="Genomic_DNA"/>
</dbReference>
<proteinExistence type="predicted"/>